<feature type="region of interest" description="Disordered" evidence="1">
    <location>
        <begin position="1"/>
        <end position="22"/>
    </location>
</feature>
<name>A0A8T0IWU1_CERPU</name>
<keyword evidence="3" id="KW-1185">Reference proteome</keyword>
<accession>A0A8T0IWU1</accession>
<organism evidence="2 3">
    <name type="scientific">Ceratodon purpureus</name>
    <name type="common">Fire moss</name>
    <name type="synonym">Dicranum purpureum</name>
    <dbReference type="NCBI Taxonomy" id="3225"/>
    <lineage>
        <taxon>Eukaryota</taxon>
        <taxon>Viridiplantae</taxon>
        <taxon>Streptophyta</taxon>
        <taxon>Embryophyta</taxon>
        <taxon>Bryophyta</taxon>
        <taxon>Bryophytina</taxon>
        <taxon>Bryopsida</taxon>
        <taxon>Dicranidae</taxon>
        <taxon>Pseudoditrichales</taxon>
        <taxon>Ditrichaceae</taxon>
        <taxon>Ceratodon</taxon>
    </lineage>
</organism>
<reference evidence="2" key="1">
    <citation type="submission" date="2020-06" db="EMBL/GenBank/DDBJ databases">
        <title>WGS assembly of Ceratodon purpureus strain R40.</title>
        <authorList>
            <person name="Carey S.B."/>
            <person name="Jenkins J."/>
            <person name="Shu S."/>
            <person name="Lovell J.T."/>
            <person name="Sreedasyam A."/>
            <person name="Maumus F."/>
            <person name="Tiley G.P."/>
            <person name="Fernandez-Pozo N."/>
            <person name="Barry K."/>
            <person name="Chen C."/>
            <person name="Wang M."/>
            <person name="Lipzen A."/>
            <person name="Daum C."/>
            <person name="Saski C.A."/>
            <person name="Payton A.C."/>
            <person name="Mcbreen J.C."/>
            <person name="Conrad R.E."/>
            <person name="Kollar L.M."/>
            <person name="Olsson S."/>
            <person name="Huttunen S."/>
            <person name="Landis J.B."/>
            <person name="Wickett N.J."/>
            <person name="Johnson M.G."/>
            <person name="Rensing S.A."/>
            <person name="Grimwood J."/>
            <person name="Schmutz J."/>
            <person name="Mcdaniel S.F."/>
        </authorList>
    </citation>
    <scope>NUCLEOTIDE SEQUENCE</scope>
    <source>
        <strain evidence="2">R40</strain>
    </source>
</reference>
<gene>
    <name evidence="2" type="ORF">KC19_2G161600</name>
</gene>
<evidence type="ECO:0000256" key="1">
    <source>
        <dbReference type="SAM" id="MobiDB-lite"/>
    </source>
</evidence>
<evidence type="ECO:0000313" key="3">
    <source>
        <dbReference type="Proteomes" id="UP000822688"/>
    </source>
</evidence>
<dbReference type="AlphaFoldDB" id="A0A8T0IWU1"/>
<dbReference type="EMBL" id="CM026422">
    <property type="protein sequence ID" value="KAG0587399.1"/>
    <property type="molecule type" value="Genomic_DNA"/>
</dbReference>
<proteinExistence type="predicted"/>
<evidence type="ECO:0000313" key="2">
    <source>
        <dbReference type="EMBL" id="KAG0587399.1"/>
    </source>
</evidence>
<comment type="caution">
    <text evidence="2">The sequence shown here is derived from an EMBL/GenBank/DDBJ whole genome shotgun (WGS) entry which is preliminary data.</text>
</comment>
<protein>
    <submittedName>
        <fullName evidence="2">Uncharacterized protein</fullName>
    </submittedName>
</protein>
<dbReference type="Proteomes" id="UP000822688">
    <property type="component" value="Chromosome 2"/>
</dbReference>
<sequence>MEQSPSALQDARNLGDGELEASSSKTSSTLKLVYQKVMYSFRKPRRKQSGITCLPPIEEELQASVNAIEEERRARVNEISVHHLVESTVDDVPTSAEYSSARIHRMMRTRSSFSADLEFEIESSKVHWSETVPLSDESELVSQDLQAFFEHGIFAGEKCPELMEYVKNVCNASLDHKTRDKQLMCMLQHRWAPKFSFNICESKWEVGSLIADGAQAEIFEANPKRECPECHGQGRICRWLGVFPRNKYIVKVFRKGYRLRDLQRLWPKQVVTGYSTLYTCPIRGWYLLPNGRFAFMMPRYWGDLCKLLDQRMQQRLDCTHPPCSDWEVTRSMLYIAKGM</sequence>